<feature type="non-terminal residue" evidence="1">
    <location>
        <position position="1"/>
    </location>
</feature>
<proteinExistence type="predicted"/>
<evidence type="ECO:0000313" key="2">
    <source>
        <dbReference type="Proteomes" id="UP001596392"/>
    </source>
</evidence>
<dbReference type="Gene3D" id="1.25.40.10">
    <property type="entry name" value="Tetratricopeptide repeat domain"/>
    <property type="match status" value="1"/>
</dbReference>
<keyword evidence="2" id="KW-1185">Reference proteome</keyword>
<accession>A0ABW2H7I4</accession>
<comment type="caution">
    <text evidence="1">The sequence shown here is derived from an EMBL/GenBank/DDBJ whole genome shotgun (WGS) entry which is preliminary data.</text>
</comment>
<dbReference type="Proteomes" id="UP001596392">
    <property type="component" value="Unassembled WGS sequence"/>
</dbReference>
<dbReference type="EMBL" id="JBHTAC010000047">
    <property type="protein sequence ID" value="MFC7246967.1"/>
    <property type="molecule type" value="Genomic_DNA"/>
</dbReference>
<dbReference type="RefSeq" id="WP_376809744.1">
    <property type="nucleotide sequence ID" value="NZ_JBHTAC010000047.1"/>
</dbReference>
<gene>
    <name evidence="1" type="ORF">ACFQO7_31200</name>
</gene>
<sequence length="506" mass="54221">RWGLSLATSGDTSMATDTRGRWINRSDPVNVVKDPLRQETAMARPRTANTRLASVIAEAGWSHRQVASALVRVASEVGAQDLLTVGRSHVSKWMAGIQPSGLAPDLLAETFSRRLGRSITADDLGLAPAAGSTGHSMIDWDADTLMGLDMLRKADVDGQRRRFVGAAAFSLAGLALPSERWWADLAKRGANRTRPGTRTTGRADLEMIRETSQVFSSLDQRRGGGHARAAVATYLHTEVSPLLAGHFSDDGVRRAMFSTAGELAYLAGWMAFDAADHVTAQAHFTVSLKLAAEADDPPLAGHVIRAMAHQAIDLGHLQQGLRLAEASLEGSRYGLASPRERALLGVVYARGLASTGHKRAAASALLRAEDDLAAASPGDDEPARVFFFGEASLAHETACALRDTGDLAGAVREFRRSVRTRKAATFTRTHAVTLGYLGAAQARRGDIDEACATWSRALDAMEGVHSARARQTVVEMRRALSPFRRRNNTTTSEIDSRAAAYLAAAV</sequence>
<reference evidence="2" key="1">
    <citation type="journal article" date="2019" name="Int. J. Syst. Evol. Microbiol.">
        <title>The Global Catalogue of Microorganisms (GCM) 10K type strain sequencing project: providing services to taxonomists for standard genome sequencing and annotation.</title>
        <authorList>
            <consortium name="The Broad Institute Genomics Platform"/>
            <consortium name="The Broad Institute Genome Sequencing Center for Infectious Disease"/>
            <person name="Wu L."/>
            <person name="Ma J."/>
        </authorList>
    </citation>
    <scope>NUCLEOTIDE SEQUENCE [LARGE SCALE GENOMIC DNA]</scope>
    <source>
        <strain evidence="2">CGMCC 1.9106</strain>
    </source>
</reference>
<name>A0ABW2H7I4_9ACTN</name>
<dbReference type="InterPro" id="IPR011990">
    <property type="entry name" value="TPR-like_helical_dom_sf"/>
</dbReference>
<organism evidence="1 2">
    <name type="scientific">Catellatospora aurea</name>
    <dbReference type="NCBI Taxonomy" id="1337874"/>
    <lineage>
        <taxon>Bacteria</taxon>
        <taxon>Bacillati</taxon>
        <taxon>Actinomycetota</taxon>
        <taxon>Actinomycetes</taxon>
        <taxon>Micromonosporales</taxon>
        <taxon>Micromonosporaceae</taxon>
        <taxon>Catellatospora</taxon>
    </lineage>
</organism>
<protein>
    <submittedName>
        <fullName evidence="1">Tat pathway signal protein</fullName>
    </submittedName>
</protein>
<evidence type="ECO:0000313" key="1">
    <source>
        <dbReference type="EMBL" id="MFC7246967.1"/>
    </source>
</evidence>
<dbReference type="SUPFAM" id="SSF48452">
    <property type="entry name" value="TPR-like"/>
    <property type="match status" value="1"/>
</dbReference>